<feature type="transmembrane region" description="Helical" evidence="2">
    <location>
        <begin position="92"/>
        <end position="113"/>
    </location>
</feature>
<accession>A0AAV4D231</accession>
<feature type="region of interest" description="Disordered" evidence="1">
    <location>
        <begin position="1"/>
        <end position="35"/>
    </location>
</feature>
<feature type="region of interest" description="Disordered" evidence="1">
    <location>
        <begin position="431"/>
        <end position="491"/>
    </location>
</feature>
<protein>
    <submittedName>
        <fullName evidence="3">Uncharacterized protein</fullName>
    </submittedName>
</protein>
<evidence type="ECO:0000313" key="4">
    <source>
        <dbReference type="Proteomes" id="UP000735302"/>
    </source>
</evidence>
<feature type="compositionally biased region" description="Basic and acidic residues" evidence="1">
    <location>
        <begin position="12"/>
        <end position="24"/>
    </location>
</feature>
<organism evidence="3 4">
    <name type="scientific">Plakobranchus ocellatus</name>
    <dbReference type="NCBI Taxonomy" id="259542"/>
    <lineage>
        <taxon>Eukaryota</taxon>
        <taxon>Metazoa</taxon>
        <taxon>Spiralia</taxon>
        <taxon>Lophotrochozoa</taxon>
        <taxon>Mollusca</taxon>
        <taxon>Gastropoda</taxon>
        <taxon>Heterobranchia</taxon>
        <taxon>Euthyneura</taxon>
        <taxon>Panpulmonata</taxon>
        <taxon>Sacoglossa</taxon>
        <taxon>Placobranchoidea</taxon>
        <taxon>Plakobranchidae</taxon>
        <taxon>Plakobranchus</taxon>
    </lineage>
</organism>
<evidence type="ECO:0000313" key="3">
    <source>
        <dbReference type="EMBL" id="GFO38108.1"/>
    </source>
</evidence>
<feature type="compositionally biased region" description="Polar residues" evidence="1">
    <location>
        <begin position="199"/>
        <end position="216"/>
    </location>
</feature>
<dbReference type="EMBL" id="BLXT01007309">
    <property type="protein sequence ID" value="GFO38108.1"/>
    <property type="molecule type" value="Genomic_DNA"/>
</dbReference>
<feature type="compositionally biased region" description="Polar residues" evidence="1">
    <location>
        <begin position="474"/>
        <end position="483"/>
    </location>
</feature>
<feature type="transmembrane region" description="Helical" evidence="2">
    <location>
        <begin position="61"/>
        <end position="80"/>
    </location>
</feature>
<keyword evidence="2" id="KW-1133">Transmembrane helix</keyword>
<keyword evidence="2" id="KW-0812">Transmembrane</keyword>
<name>A0AAV4D231_9GAST</name>
<dbReference type="Proteomes" id="UP000735302">
    <property type="component" value="Unassembled WGS sequence"/>
</dbReference>
<keyword evidence="2" id="KW-0472">Membrane</keyword>
<feature type="compositionally biased region" description="Basic and acidic residues" evidence="1">
    <location>
        <begin position="441"/>
        <end position="454"/>
    </location>
</feature>
<gene>
    <name evidence="3" type="ORF">PoB_006461300</name>
</gene>
<comment type="caution">
    <text evidence="3">The sequence shown here is derived from an EMBL/GenBank/DDBJ whole genome shotgun (WGS) entry which is preliminary data.</text>
</comment>
<feature type="region of interest" description="Disordered" evidence="1">
    <location>
        <begin position="191"/>
        <end position="227"/>
    </location>
</feature>
<feature type="compositionally biased region" description="Basic residues" evidence="1">
    <location>
        <begin position="330"/>
        <end position="343"/>
    </location>
</feature>
<evidence type="ECO:0000256" key="2">
    <source>
        <dbReference type="SAM" id="Phobius"/>
    </source>
</evidence>
<reference evidence="3 4" key="1">
    <citation type="journal article" date="2021" name="Elife">
        <title>Chloroplast acquisition without the gene transfer in kleptoplastic sea slugs, Plakobranchus ocellatus.</title>
        <authorList>
            <person name="Maeda T."/>
            <person name="Takahashi S."/>
            <person name="Yoshida T."/>
            <person name="Shimamura S."/>
            <person name="Takaki Y."/>
            <person name="Nagai Y."/>
            <person name="Toyoda A."/>
            <person name="Suzuki Y."/>
            <person name="Arimoto A."/>
            <person name="Ishii H."/>
            <person name="Satoh N."/>
            <person name="Nishiyama T."/>
            <person name="Hasebe M."/>
            <person name="Maruyama T."/>
            <person name="Minagawa J."/>
            <person name="Obokata J."/>
            <person name="Shigenobu S."/>
        </authorList>
    </citation>
    <scope>NUCLEOTIDE SEQUENCE [LARGE SCALE GENOMIC DNA]</scope>
</reference>
<keyword evidence="4" id="KW-1185">Reference proteome</keyword>
<feature type="compositionally biased region" description="Basic and acidic residues" evidence="1">
    <location>
        <begin position="344"/>
        <end position="359"/>
    </location>
</feature>
<sequence>MSRSPADSIPDLEQHYKQKEKEHSISQNEGSSGKGTKDCFCGAANRKSVCDYLRPTLGTSMIVFAVPLLLPGITLTAVAFDDDTSFSKYGALHVIGMILLCMSGLLLLVGIFLNIRFHDKVAPEDVHIHKVSTHEVNLNRQMTVVSMDAKEADAAPAVVASFMVDAGSSSVKHSAHHVTFGASTVGARSLMESPGGGNMTSADSRTNLDFQPSSILHSPKSKDSNTSFMYNQVVSPSHSISDYQNSSTQWYGTSESTDQPKIYETTDDKAYLRNPELKSDDGNKPVSYNIPEITLRAPDNSETGLVASAYTYDATLVNNKDNDSNVEQKLKKKRKKKKKKKHATRLDEHEPGLSQEHDFRPVSFDSKTAFFPAQDNTYFVNIEKTPSALSKTDSSGTVSGTAAYKHITSAQHLYQTDKLSLTQNIYSKTKGYSEDDQTCDDSDKGSDEHSDDIRQSGTNRARLEQHVNDPLPSPSQEDSTQETASHRFASISNSTGTVTQVYAMDAHSSRYVF</sequence>
<evidence type="ECO:0000256" key="1">
    <source>
        <dbReference type="SAM" id="MobiDB-lite"/>
    </source>
</evidence>
<proteinExistence type="predicted"/>
<dbReference type="AlphaFoldDB" id="A0AAV4D231"/>
<feature type="region of interest" description="Disordered" evidence="1">
    <location>
        <begin position="323"/>
        <end position="359"/>
    </location>
</feature>